<evidence type="ECO:0000313" key="5">
    <source>
        <dbReference type="Proteomes" id="UP001144110"/>
    </source>
</evidence>
<dbReference type="PANTHER" id="PTHR30303:SF0">
    <property type="entry name" value="CARBAMOYL DEHYDRATASE HYPE"/>
    <property type="match status" value="1"/>
</dbReference>
<evidence type="ECO:0000313" key="4">
    <source>
        <dbReference type="EMBL" id="MDF2952913.1"/>
    </source>
</evidence>
<sequence length="331" mass="35888">MSQKILLSHGSGGKLMNEFINEIIREILGPQAIQLDDSAVLKVNSQIAFTTDSFTVDPIFFPGGDIGKLAVNGTVNDLAVMGAEPLYLSCALILEEGLELDVLKKILFSMREAAEYAGVKIVTGDTKVVESGKVDKIFINTAGIGIFKKKLQRGLIKPDDKVIINGSIGEHGIAVIAKRNNIGVENLVSDCAPLNHLIKKIIDICPEGIKFMRDATRGGLAAILNEIVQDKKFSIKLYEERIPVKEEVRGICELLGLDPLYVANEGKVVVIVAPECAKEVLLAMKEVKEGKEAVVIGEVTEEFPGSVYLETVIGSKRPVPMPIGEQLPRIC</sequence>
<evidence type="ECO:0000259" key="2">
    <source>
        <dbReference type="Pfam" id="PF00586"/>
    </source>
</evidence>
<dbReference type="InterPro" id="IPR011854">
    <property type="entry name" value="HypE"/>
</dbReference>
<reference evidence="4" key="1">
    <citation type="submission" date="2022-11" db="EMBL/GenBank/DDBJ databases">
        <title>Candidatus Alkanophaga archaea from heated hydrothermal vent sediment oxidize petroleum alkanes.</title>
        <authorList>
            <person name="Zehnle H."/>
            <person name="Laso-Perez R."/>
            <person name="Lipp J."/>
            <person name="Teske A."/>
            <person name="Wegener G."/>
        </authorList>
    </citation>
    <scope>NUCLEOTIDE SEQUENCE</scope>
    <source>
        <strain evidence="4">MCA70</strain>
    </source>
</reference>
<dbReference type="Pfam" id="PF02769">
    <property type="entry name" value="AIRS_C"/>
    <property type="match status" value="1"/>
</dbReference>
<protein>
    <submittedName>
        <fullName evidence="4">Carbamoyl dehydratase HypE</fullName>
    </submittedName>
</protein>
<dbReference type="PIRSF" id="PIRSF005644">
    <property type="entry name" value="Hdrgns_mtr_HypE"/>
    <property type="match status" value="1"/>
</dbReference>
<dbReference type="PANTHER" id="PTHR30303">
    <property type="entry name" value="HYDROGENASE ISOENZYMES FORMATION PROTEIN HYPE"/>
    <property type="match status" value="1"/>
</dbReference>
<comment type="similarity">
    <text evidence="1">Belongs to the HypE family.</text>
</comment>
<dbReference type="InterPro" id="IPR036921">
    <property type="entry name" value="PurM-like_N_sf"/>
</dbReference>
<dbReference type="CDD" id="cd02197">
    <property type="entry name" value="HypE"/>
    <property type="match status" value="1"/>
</dbReference>
<comment type="caution">
    <text evidence="4">The sequence shown here is derived from an EMBL/GenBank/DDBJ whole genome shotgun (WGS) entry which is preliminary data.</text>
</comment>
<name>A0AAE3P2Y5_9BACT</name>
<proteinExistence type="inferred from homology"/>
<dbReference type="InterPro" id="IPR010918">
    <property type="entry name" value="PurM-like_C_dom"/>
</dbReference>
<feature type="domain" description="PurM-like N-terminal" evidence="2">
    <location>
        <begin position="36"/>
        <end position="146"/>
    </location>
</feature>
<dbReference type="EMBL" id="JAPHEG010000001">
    <property type="protein sequence ID" value="MDF2952913.1"/>
    <property type="molecule type" value="Genomic_DNA"/>
</dbReference>
<dbReference type="InterPro" id="IPR016188">
    <property type="entry name" value="PurM-like_N"/>
</dbReference>
<dbReference type="GO" id="GO:0051604">
    <property type="term" value="P:protein maturation"/>
    <property type="evidence" value="ECO:0007669"/>
    <property type="project" value="TreeGrafter"/>
</dbReference>
<dbReference type="Gene3D" id="3.90.650.10">
    <property type="entry name" value="PurM-like C-terminal domain"/>
    <property type="match status" value="1"/>
</dbReference>
<feature type="domain" description="PurM-like C-terminal" evidence="3">
    <location>
        <begin position="157"/>
        <end position="307"/>
    </location>
</feature>
<dbReference type="Proteomes" id="UP001144110">
    <property type="component" value="Unassembled WGS sequence"/>
</dbReference>
<dbReference type="Gene3D" id="3.30.1330.10">
    <property type="entry name" value="PurM-like, N-terminal domain"/>
    <property type="match status" value="1"/>
</dbReference>
<dbReference type="NCBIfam" id="TIGR02124">
    <property type="entry name" value="hypE"/>
    <property type="match status" value="1"/>
</dbReference>
<organism evidence="4 5">
    <name type="scientific">Candidatus Thermodesulfobacterium syntrophicum</name>
    <dbReference type="NCBI Taxonomy" id="3060442"/>
    <lineage>
        <taxon>Bacteria</taxon>
        <taxon>Pseudomonadati</taxon>
        <taxon>Thermodesulfobacteriota</taxon>
        <taxon>Thermodesulfobacteria</taxon>
        <taxon>Thermodesulfobacteriales</taxon>
        <taxon>Thermodesulfobacteriaceae</taxon>
        <taxon>Thermodesulfobacterium</taxon>
    </lineage>
</organism>
<dbReference type="AlphaFoldDB" id="A0AAE3P2Y5"/>
<dbReference type="Pfam" id="PF00586">
    <property type="entry name" value="AIRS"/>
    <property type="match status" value="1"/>
</dbReference>
<accession>A0AAE3P2Y5</accession>
<dbReference type="SUPFAM" id="SSF56042">
    <property type="entry name" value="PurM C-terminal domain-like"/>
    <property type="match status" value="1"/>
</dbReference>
<dbReference type="InterPro" id="IPR036676">
    <property type="entry name" value="PurM-like_C_sf"/>
</dbReference>
<evidence type="ECO:0000259" key="3">
    <source>
        <dbReference type="Pfam" id="PF02769"/>
    </source>
</evidence>
<gene>
    <name evidence="4" type="ORF">OD816_000158</name>
</gene>
<evidence type="ECO:0000256" key="1">
    <source>
        <dbReference type="ARBA" id="ARBA00006243"/>
    </source>
</evidence>
<dbReference type="SUPFAM" id="SSF55326">
    <property type="entry name" value="PurM N-terminal domain-like"/>
    <property type="match status" value="1"/>
</dbReference>